<sequence>MTEYQAIDRNGKPLMNVEGATMTAARERILKTKSVYGSSHTIRRWREASYALRTVKSGTTLFYHPQDDMYVGEAAKDGNITPQDIRSYFKVARQMERHVLSFTNWDVEKDTVEITWNIGSDVDQAWLSTDEAVESLLATFNP</sequence>
<protein>
    <submittedName>
        <fullName evidence="1">Uncharacterized protein</fullName>
    </submittedName>
</protein>
<gene>
    <name evidence="1" type="ORF">LCGC14_0799460</name>
</gene>
<name>A0A0F9SA53_9ZZZZ</name>
<evidence type="ECO:0000313" key="1">
    <source>
        <dbReference type="EMBL" id="KKN33866.1"/>
    </source>
</evidence>
<dbReference type="AlphaFoldDB" id="A0A0F9SA53"/>
<reference evidence="1" key="1">
    <citation type="journal article" date="2015" name="Nature">
        <title>Complex archaea that bridge the gap between prokaryotes and eukaryotes.</title>
        <authorList>
            <person name="Spang A."/>
            <person name="Saw J.H."/>
            <person name="Jorgensen S.L."/>
            <person name="Zaremba-Niedzwiedzka K."/>
            <person name="Martijn J."/>
            <person name="Lind A.E."/>
            <person name="van Eijk R."/>
            <person name="Schleper C."/>
            <person name="Guy L."/>
            <person name="Ettema T.J."/>
        </authorList>
    </citation>
    <scope>NUCLEOTIDE SEQUENCE</scope>
</reference>
<accession>A0A0F9SA53</accession>
<dbReference type="EMBL" id="LAZR01002145">
    <property type="protein sequence ID" value="KKN33866.1"/>
    <property type="molecule type" value="Genomic_DNA"/>
</dbReference>
<proteinExistence type="predicted"/>
<comment type="caution">
    <text evidence="1">The sequence shown here is derived from an EMBL/GenBank/DDBJ whole genome shotgun (WGS) entry which is preliminary data.</text>
</comment>
<organism evidence="1">
    <name type="scientific">marine sediment metagenome</name>
    <dbReference type="NCBI Taxonomy" id="412755"/>
    <lineage>
        <taxon>unclassified sequences</taxon>
        <taxon>metagenomes</taxon>
        <taxon>ecological metagenomes</taxon>
    </lineage>
</organism>